<dbReference type="RefSeq" id="XP_016294487.1">
    <property type="nucleotide sequence ID" value="XM_016434019.1"/>
</dbReference>
<evidence type="ECO:0000256" key="1">
    <source>
        <dbReference type="ARBA" id="ARBA00025771"/>
    </source>
</evidence>
<dbReference type="GO" id="GO:0016973">
    <property type="term" value="P:poly(A)+ mRNA export from nucleus"/>
    <property type="evidence" value="ECO:0007669"/>
    <property type="project" value="TreeGrafter"/>
</dbReference>
<dbReference type="GO" id="GO:0006368">
    <property type="term" value="P:transcription elongation by RNA polymerase II"/>
    <property type="evidence" value="ECO:0007669"/>
    <property type="project" value="TreeGrafter"/>
</dbReference>
<reference evidence="4" key="1">
    <citation type="journal article" date="2013" name="Genome Announc.">
        <title>Draft genome sequence of Pseudozyma brasiliensis sp. nov. strain GHG001, a high producer of endo-1,4-xylanase isolated from an insect pest of sugarcane.</title>
        <authorList>
            <person name="Oliveira J.V.D.C."/>
            <person name="dos Santos R.A.C."/>
            <person name="Borges T.A."/>
            <person name="Riano-Pachon D.M."/>
            <person name="Goldman G.H."/>
        </authorList>
    </citation>
    <scope>NUCLEOTIDE SEQUENCE [LARGE SCALE GENOMIC DNA]</scope>
    <source>
        <strain evidence="4">GHG001</strain>
    </source>
</reference>
<name>V5EZV9_KALBG</name>
<feature type="domain" description="PCI" evidence="2">
    <location>
        <begin position="242"/>
        <end position="431"/>
    </location>
</feature>
<dbReference type="Gene3D" id="1.10.10.10">
    <property type="entry name" value="Winged helix-like DNA-binding domain superfamily/Winged helix DNA-binding domain"/>
    <property type="match status" value="1"/>
</dbReference>
<dbReference type="PANTHER" id="PTHR12732">
    <property type="entry name" value="UNCHARACTERIZED PROTEASOME COMPONENT REGION PCI-CONTAINING"/>
    <property type="match status" value="1"/>
</dbReference>
<dbReference type="GO" id="GO:0003723">
    <property type="term" value="F:RNA binding"/>
    <property type="evidence" value="ECO:0007669"/>
    <property type="project" value="InterPro"/>
</dbReference>
<gene>
    <name evidence="3" type="ORF">PSEUBRA_SCAF10g05449</name>
</gene>
<dbReference type="GO" id="GO:0000973">
    <property type="term" value="P:post-transcriptional tethering of RNA polymerase II gene DNA at nuclear periphery"/>
    <property type="evidence" value="ECO:0007669"/>
    <property type="project" value="TreeGrafter"/>
</dbReference>
<proteinExistence type="inferred from homology"/>
<dbReference type="OrthoDB" id="10252687at2759"/>
<dbReference type="InterPro" id="IPR000717">
    <property type="entry name" value="PCI_dom"/>
</dbReference>
<dbReference type="eggNOG" id="KOG2688">
    <property type="taxonomic scope" value="Eukaryota"/>
</dbReference>
<dbReference type="AlphaFoldDB" id="V5EZV9"/>
<keyword evidence="4" id="KW-1185">Reference proteome</keyword>
<dbReference type="GeneID" id="27416615"/>
<comment type="similarity">
    <text evidence="1">Belongs to the CSN12 family.</text>
</comment>
<evidence type="ECO:0000313" key="3">
    <source>
        <dbReference type="EMBL" id="EST09498.1"/>
    </source>
</evidence>
<dbReference type="GO" id="GO:0003690">
    <property type="term" value="F:double-stranded DNA binding"/>
    <property type="evidence" value="ECO:0007669"/>
    <property type="project" value="InterPro"/>
</dbReference>
<dbReference type="InterPro" id="IPR045114">
    <property type="entry name" value="Csn12-like"/>
</dbReference>
<organism evidence="3 4">
    <name type="scientific">Kalmanozyma brasiliensis (strain GHG001)</name>
    <name type="common">Yeast</name>
    <name type="synonym">Pseudozyma brasiliensis</name>
    <dbReference type="NCBI Taxonomy" id="1365824"/>
    <lineage>
        <taxon>Eukaryota</taxon>
        <taxon>Fungi</taxon>
        <taxon>Dikarya</taxon>
        <taxon>Basidiomycota</taxon>
        <taxon>Ustilaginomycotina</taxon>
        <taxon>Ustilaginomycetes</taxon>
        <taxon>Ustilaginales</taxon>
        <taxon>Ustilaginaceae</taxon>
        <taxon>Kalmanozyma</taxon>
    </lineage>
</organism>
<dbReference type="InterPro" id="IPR036388">
    <property type="entry name" value="WH-like_DNA-bd_sf"/>
</dbReference>
<protein>
    <recommendedName>
        <fullName evidence="2">PCI domain-containing protein</fullName>
    </recommendedName>
</protein>
<dbReference type="HOGENOM" id="CLU_031567_2_1_1"/>
<evidence type="ECO:0000313" key="4">
    <source>
        <dbReference type="Proteomes" id="UP000019377"/>
    </source>
</evidence>
<evidence type="ECO:0000259" key="2">
    <source>
        <dbReference type="PROSITE" id="PS50250"/>
    </source>
</evidence>
<dbReference type="EMBL" id="KI545852">
    <property type="protein sequence ID" value="EST09498.1"/>
    <property type="molecule type" value="Genomic_DNA"/>
</dbReference>
<dbReference type="Proteomes" id="UP000019377">
    <property type="component" value="Unassembled WGS sequence"/>
</dbReference>
<dbReference type="GO" id="GO:0070390">
    <property type="term" value="C:transcription export complex 2"/>
    <property type="evidence" value="ECO:0007669"/>
    <property type="project" value="TreeGrafter"/>
</dbReference>
<dbReference type="PANTHER" id="PTHR12732:SF0">
    <property type="entry name" value="PCI DOMAIN-CONTAINING PROTEIN 2"/>
    <property type="match status" value="1"/>
</dbReference>
<dbReference type="OMA" id="ESQTNWI"/>
<dbReference type="STRING" id="1365824.V5EZV9"/>
<sequence length="443" mass="49011">MKPSLFADAVITAASTSDGHTLAQLFAIGGPLAASLLLELPDPRPPRIIAALRKCTGYLASPWEDMCSHHLSALYSFSIASSLPAGGVDAEGRTRGERLGEAFDAYNSVVTAFLRFFSTLTPGRWALPLLRILCLNLRWLAVQADSAAADVPSGNPAVRTAAQPNRRLEECARQLNKAFTACIADRNPSLVDSRKWGTYEIVGLVFKTYFRLKSISLCRNILRAISAAALPELEDFPRSQQVTFRYYTGVLAFLNEEYERGEVELERALRGCKRGQEQVGLILVYLVPVKLLKGQLPHPSLLSKLEVYKPFIEALRTGDVKRFDSALRHPQTERWLVKRGTYIAIERARDATLRTLLKLTYLSLPPAPGTSTQPTRIALTTLHAATSSELVGLRYTKEELEWVLATLIYKGYVKGYIAHERGVLVLSAKEAFPRLANVPVTTT</sequence>
<dbReference type="SMART" id="SM00753">
    <property type="entry name" value="PAM"/>
    <property type="match status" value="1"/>
</dbReference>
<dbReference type="PROSITE" id="PS50250">
    <property type="entry name" value="PCI"/>
    <property type="match status" value="1"/>
</dbReference>
<accession>V5EZV9</accession>